<proteinExistence type="predicted"/>
<evidence type="ECO:0000313" key="3">
    <source>
        <dbReference type="Proteomes" id="UP000625033"/>
    </source>
</evidence>
<comment type="caution">
    <text evidence="2">The sequence shown here is derived from an EMBL/GenBank/DDBJ whole genome shotgun (WGS) entry which is preliminary data.</text>
</comment>
<feature type="region of interest" description="Disordered" evidence="1">
    <location>
        <begin position="27"/>
        <end position="52"/>
    </location>
</feature>
<sequence>MGHRVTSPRDVGQPAVEVDGVFPRVAPEQLGAPGVRGEQSQQDADGGGFAGAVGTEEAVHLAGVHVEVEAVEGADAAKVFGHVGEVDEGGHARSCAVGDGSLGSPGAGALAT</sequence>
<feature type="region of interest" description="Disordered" evidence="1">
    <location>
        <begin position="88"/>
        <end position="112"/>
    </location>
</feature>
<keyword evidence="3" id="KW-1185">Reference proteome</keyword>
<dbReference type="Proteomes" id="UP000625033">
    <property type="component" value="Unassembled WGS sequence"/>
</dbReference>
<evidence type="ECO:0000313" key="2">
    <source>
        <dbReference type="EMBL" id="MBG6085009.1"/>
    </source>
</evidence>
<organism evidence="2 3">
    <name type="scientific">Zhihengliuella flava</name>
    <dbReference type="NCBI Taxonomy" id="1285193"/>
    <lineage>
        <taxon>Bacteria</taxon>
        <taxon>Bacillati</taxon>
        <taxon>Actinomycetota</taxon>
        <taxon>Actinomycetes</taxon>
        <taxon>Micrococcales</taxon>
        <taxon>Micrococcaceae</taxon>
        <taxon>Zhihengliuella</taxon>
    </lineage>
</organism>
<accession>A0A931GM28</accession>
<reference evidence="2" key="1">
    <citation type="submission" date="2020-11" db="EMBL/GenBank/DDBJ databases">
        <title>Sequencing the genomes of 1000 actinobacteria strains.</title>
        <authorList>
            <person name="Klenk H.-P."/>
        </authorList>
    </citation>
    <scope>NUCLEOTIDE SEQUENCE</scope>
    <source>
        <strain evidence="2">DSM 26152</strain>
    </source>
</reference>
<dbReference type="EMBL" id="JADOTZ010000001">
    <property type="protein sequence ID" value="MBG6085009.1"/>
    <property type="molecule type" value="Genomic_DNA"/>
</dbReference>
<protein>
    <submittedName>
        <fullName evidence="2">Uncharacterized protein</fullName>
    </submittedName>
</protein>
<gene>
    <name evidence="2" type="ORF">IW252_001776</name>
</gene>
<evidence type="ECO:0000256" key="1">
    <source>
        <dbReference type="SAM" id="MobiDB-lite"/>
    </source>
</evidence>
<dbReference type="AlphaFoldDB" id="A0A931GM28"/>
<name>A0A931GM28_9MICC</name>